<dbReference type="PANTHER" id="PTHR33452:SF1">
    <property type="entry name" value="INNER MEMBRANE PROTEIN YPHA-RELATED"/>
    <property type="match status" value="1"/>
</dbReference>
<feature type="transmembrane region" description="Helical" evidence="8">
    <location>
        <begin position="234"/>
        <end position="254"/>
    </location>
</feature>
<dbReference type="InterPro" id="IPR051907">
    <property type="entry name" value="DoxX-like_oxidoreductase"/>
</dbReference>
<comment type="subcellular location">
    <subcellularLocation>
        <location evidence="1">Cell membrane</location>
        <topology evidence="1">Multi-pass membrane protein</topology>
    </subcellularLocation>
</comment>
<accession>A0ABX8SDG1</accession>
<dbReference type="PANTHER" id="PTHR33452">
    <property type="entry name" value="OXIDOREDUCTASE CATD-RELATED"/>
    <property type="match status" value="1"/>
</dbReference>
<evidence type="ECO:0000256" key="4">
    <source>
        <dbReference type="ARBA" id="ARBA00022692"/>
    </source>
</evidence>
<evidence type="ECO:0000256" key="6">
    <source>
        <dbReference type="ARBA" id="ARBA00023136"/>
    </source>
</evidence>
<keyword evidence="5 8" id="KW-1133">Transmembrane helix</keyword>
<keyword evidence="10" id="KW-1185">Reference proteome</keyword>
<dbReference type="EMBL" id="CP079105">
    <property type="protein sequence ID" value="QXQ15893.1"/>
    <property type="molecule type" value="Genomic_DNA"/>
</dbReference>
<keyword evidence="4 8" id="KW-0812">Transmembrane</keyword>
<evidence type="ECO:0000313" key="9">
    <source>
        <dbReference type="EMBL" id="QXQ15893.1"/>
    </source>
</evidence>
<evidence type="ECO:0000256" key="8">
    <source>
        <dbReference type="SAM" id="Phobius"/>
    </source>
</evidence>
<feature type="transmembrane region" description="Helical" evidence="8">
    <location>
        <begin position="159"/>
        <end position="183"/>
    </location>
</feature>
<evidence type="ECO:0000256" key="1">
    <source>
        <dbReference type="ARBA" id="ARBA00004651"/>
    </source>
</evidence>
<reference evidence="9" key="1">
    <citation type="submission" date="2021-07" db="EMBL/GenBank/DDBJ databases">
        <title>Candidatus Kaistella beijingensis sp. nov. isolated from a municipal wastewater treatment plant is involved in sludge foaming.</title>
        <authorList>
            <person name="Song Y."/>
            <person name="Liu S.-J."/>
        </authorList>
    </citation>
    <scope>NUCLEOTIDE SEQUENCE</scope>
    <source>
        <strain evidence="9">DSM 43998</strain>
    </source>
</reference>
<evidence type="ECO:0000313" key="10">
    <source>
        <dbReference type="Proteomes" id="UP000887023"/>
    </source>
</evidence>
<keyword evidence="6 8" id="KW-0472">Membrane</keyword>
<sequence>MSRREGSSHAGSSHDVSTHEGRSIPRTDEDFDPDPTQHLGVVQRTGSRHGESVDSTPSIAEAPTYSYASIPPAPEVKRESVVSPPVELRPRRGTLDLGLLILRVAIGGTFVFHGLQKLTGIANGPGMDGVRDMLANSGWKYPDLAAIMLTVGELAGGTMLILGVATPLAAGALLAVIIDAWLVRQAAQPGWQYSGPNGTEYEAMLVAAAAALTLTGPGRYAVDGRRGWATRPRYGSMIALVAAIAAAICTWIFLHGGSPFS</sequence>
<evidence type="ECO:0000256" key="7">
    <source>
        <dbReference type="SAM" id="MobiDB-lite"/>
    </source>
</evidence>
<evidence type="ECO:0000256" key="5">
    <source>
        <dbReference type="ARBA" id="ARBA00022989"/>
    </source>
</evidence>
<organism evidence="9 10">
    <name type="scientific">Skermania pinensis</name>
    <dbReference type="NCBI Taxonomy" id="39122"/>
    <lineage>
        <taxon>Bacteria</taxon>
        <taxon>Bacillati</taxon>
        <taxon>Actinomycetota</taxon>
        <taxon>Actinomycetes</taxon>
        <taxon>Mycobacteriales</taxon>
        <taxon>Gordoniaceae</taxon>
        <taxon>Skermania</taxon>
    </lineage>
</organism>
<dbReference type="Proteomes" id="UP000887023">
    <property type="component" value="Chromosome"/>
</dbReference>
<evidence type="ECO:0000256" key="2">
    <source>
        <dbReference type="ARBA" id="ARBA00006679"/>
    </source>
</evidence>
<proteinExistence type="inferred from homology"/>
<dbReference type="Pfam" id="PF07681">
    <property type="entry name" value="DoxX"/>
    <property type="match status" value="1"/>
</dbReference>
<gene>
    <name evidence="9" type="ORF">KV203_12475</name>
</gene>
<feature type="transmembrane region" description="Helical" evidence="8">
    <location>
        <begin position="203"/>
        <end position="222"/>
    </location>
</feature>
<dbReference type="InterPro" id="IPR032808">
    <property type="entry name" value="DoxX"/>
</dbReference>
<protein>
    <submittedName>
        <fullName evidence="9">DoxX family protein</fullName>
    </submittedName>
</protein>
<comment type="similarity">
    <text evidence="2">Belongs to the DoxX family.</text>
</comment>
<feature type="region of interest" description="Disordered" evidence="7">
    <location>
        <begin position="1"/>
        <end position="71"/>
    </location>
</feature>
<name>A0ABX8SDG1_9ACTN</name>
<feature type="compositionally biased region" description="Basic and acidic residues" evidence="7">
    <location>
        <begin position="16"/>
        <end position="28"/>
    </location>
</feature>
<keyword evidence="3" id="KW-1003">Cell membrane</keyword>
<evidence type="ECO:0000256" key="3">
    <source>
        <dbReference type="ARBA" id="ARBA00022475"/>
    </source>
</evidence>